<accession>A0A2M7G3H2</accession>
<dbReference type="PROSITE" id="PS51112">
    <property type="entry name" value="AMMECR1"/>
    <property type="match status" value="1"/>
</dbReference>
<dbReference type="InterPro" id="IPR036071">
    <property type="entry name" value="AMMECR1_dom_sf"/>
</dbReference>
<evidence type="ECO:0000313" key="3">
    <source>
        <dbReference type="Proteomes" id="UP000231019"/>
    </source>
</evidence>
<dbReference type="Pfam" id="PF01871">
    <property type="entry name" value="AMMECR1"/>
    <property type="match status" value="1"/>
</dbReference>
<proteinExistence type="predicted"/>
<protein>
    <submittedName>
        <fullName evidence="2">AmmeMemoRadiSam system protein A</fullName>
    </submittedName>
</protein>
<dbReference type="EMBL" id="PFFQ01000037">
    <property type="protein sequence ID" value="PIW16423.1"/>
    <property type="molecule type" value="Genomic_DNA"/>
</dbReference>
<dbReference type="Gene3D" id="3.30.1490.150">
    <property type="entry name" value="Hypothetical protein ph0010, domain 2"/>
    <property type="match status" value="1"/>
</dbReference>
<reference evidence="2 3" key="1">
    <citation type="submission" date="2017-09" db="EMBL/GenBank/DDBJ databases">
        <title>Depth-based differentiation of microbial function through sediment-hosted aquifers and enrichment of novel symbionts in the deep terrestrial subsurface.</title>
        <authorList>
            <person name="Probst A.J."/>
            <person name="Ladd B."/>
            <person name="Jarett J.K."/>
            <person name="Geller-Mcgrath D.E."/>
            <person name="Sieber C.M."/>
            <person name="Emerson J.B."/>
            <person name="Anantharaman K."/>
            <person name="Thomas B.C."/>
            <person name="Malmstrom R."/>
            <person name="Stieglmeier M."/>
            <person name="Klingl A."/>
            <person name="Woyke T."/>
            <person name="Ryan C.M."/>
            <person name="Banfield J.F."/>
        </authorList>
    </citation>
    <scope>NUCLEOTIDE SEQUENCE [LARGE SCALE GENOMIC DNA]</scope>
    <source>
        <strain evidence="2">CG17_big_fil_post_rev_8_21_14_2_50_48_46</strain>
    </source>
</reference>
<dbReference type="Gene3D" id="3.30.700.20">
    <property type="entry name" value="Hypothetical protein ph0010, domain 1"/>
    <property type="match status" value="1"/>
</dbReference>
<gene>
    <name evidence="2" type="primary">amrA</name>
    <name evidence="2" type="ORF">COW36_11675</name>
</gene>
<dbReference type="NCBIfam" id="TIGR04335">
    <property type="entry name" value="AmmeMemoSam_A"/>
    <property type="match status" value="1"/>
</dbReference>
<feature type="domain" description="AMMECR1" evidence="1">
    <location>
        <begin position="3"/>
        <end position="177"/>
    </location>
</feature>
<dbReference type="AlphaFoldDB" id="A0A2M7G3H2"/>
<dbReference type="PANTHER" id="PTHR13016:SF0">
    <property type="entry name" value="AMME SYNDROME CANDIDATE GENE 1 PROTEIN"/>
    <property type="match status" value="1"/>
</dbReference>
<dbReference type="InterPro" id="IPR027623">
    <property type="entry name" value="AmmeMemoSam_A"/>
</dbReference>
<dbReference type="InterPro" id="IPR027485">
    <property type="entry name" value="AMMECR1_N"/>
</dbReference>
<dbReference type="SUPFAM" id="SSF143447">
    <property type="entry name" value="AMMECR1-like"/>
    <property type="match status" value="1"/>
</dbReference>
<dbReference type="Proteomes" id="UP000231019">
    <property type="component" value="Unassembled WGS sequence"/>
</dbReference>
<name>A0A2M7G3H2_9BACT</name>
<organism evidence="2 3">
    <name type="scientific">bacterium (Candidatus Blackallbacteria) CG17_big_fil_post_rev_8_21_14_2_50_48_46</name>
    <dbReference type="NCBI Taxonomy" id="2014261"/>
    <lineage>
        <taxon>Bacteria</taxon>
        <taxon>Candidatus Blackallbacteria</taxon>
    </lineage>
</organism>
<evidence type="ECO:0000259" key="1">
    <source>
        <dbReference type="PROSITE" id="PS51112"/>
    </source>
</evidence>
<evidence type="ECO:0000313" key="2">
    <source>
        <dbReference type="EMBL" id="PIW16423.1"/>
    </source>
</evidence>
<sequence>MSLSPQTLPELARLTIENYVSSGELPQMDLGALADFQKSQAGVFVTIYHQPRGQRDLRGCIGTIGPTQANILEETIQNAISAALRDPRFSPVSVSELSGLSYEVSVLHEPEPIASLDLLNVDTYGVIVVNGSRRGLLLPGIESIRTVEEQVLHAMYKGGIRPGEPVSLFRFQVDKYV</sequence>
<dbReference type="InterPro" id="IPR002733">
    <property type="entry name" value="AMMECR1_domain"/>
</dbReference>
<comment type="caution">
    <text evidence="2">The sequence shown here is derived from an EMBL/GenBank/DDBJ whole genome shotgun (WGS) entry which is preliminary data.</text>
</comment>
<dbReference type="InterPro" id="IPR023473">
    <property type="entry name" value="AMMECR1"/>
</dbReference>
<dbReference type="PANTHER" id="PTHR13016">
    <property type="entry name" value="AMMECR1 HOMOLOG"/>
    <property type="match status" value="1"/>
</dbReference>